<reference evidence="1 2" key="1">
    <citation type="submission" date="2024-02" db="EMBL/GenBank/DDBJ databases">
        <authorList>
            <person name="Chen Y."/>
            <person name="Shah S."/>
            <person name="Dougan E. K."/>
            <person name="Thang M."/>
            <person name="Chan C."/>
        </authorList>
    </citation>
    <scope>NUCLEOTIDE SEQUENCE [LARGE SCALE GENOMIC DNA]</scope>
</reference>
<keyword evidence="2" id="KW-1185">Reference proteome</keyword>
<dbReference type="Proteomes" id="UP001642464">
    <property type="component" value="Unassembled WGS sequence"/>
</dbReference>
<gene>
    <name evidence="1" type="ORF">SCF082_LOCUS30707</name>
</gene>
<sequence length="385" mass="40055">MALRTQFWESPGICWPCLGKASAQAALEEQGAFAEQALGVAAGWLSASPTSTLAAATAETLRFGSELAQVDRAGLASCDAVAAGGTDHVFVVDGGNHRVMQLKVTSVASAMASSVLLPPAAQLALKGPLVVFSMLSAIYGNDHYELLVGGSRECERNNHGRGNRIAGLPRNSTKILTELDEDPQGQQGEGPLPARLWRVRLSDMQLLGSSEVFWVSPVQRRGATEKRFEINQLTALGSGGSIWVAGDRLLFRLDIATLRSRDYLDLPASWGQVTVITEYGEVLVLGTDAPAVVEVSLATASLATAPVSLWPLTPQQGIPRVAASSRTVPMAILGTDAASPQLLVLPARLTVTLGGAGITALAPVASGVVAATGEGGRMEDAGPMG</sequence>
<comment type="caution">
    <text evidence="1">The sequence shown here is derived from an EMBL/GenBank/DDBJ whole genome shotgun (WGS) entry which is preliminary data.</text>
</comment>
<protein>
    <submittedName>
        <fullName evidence="1">Uncharacterized protein</fullName>
    </submittedName>
</protein>
<evidence type="ECO:0000313" key="1">
    <source>
        <dbReference type="EMBL" id="CAK9057161.1"/>
    </source>
</evidence>
<accession>A0ABP0N0H9</accession>
<dbReference type="EMBL" id="CAXAMM010025557">
    <property type="protein sequence ID" value="CAK9057161.1"/>
    <property type="molecule type" value="Genomic_DNA"/>
</dbReference>
<proteinExistence type="predicted"/>
<evidence type="ECO:0000313" key="2">
    <source>
        <dbReference type="Proteomes" id="UP001642464"/>
    </source>
</evidence>
<name>A0ABP0N0H9_9DINO</name>
<organism evidence="1 2">
    <name type="scientific">Durusdinium trenchii</name>
    <dbReference type="NCBI Taxonomy" id="1381693"/>
    <lineage>
        <taxon>Eukaryota</taxon>
        <taxon>Sar</taxon>
        <taxon>Alveolata</taxon>
        <taxon>Dinophyceae</taxon>
        <taxon>Suessiales</taxon>
        <taxon>Symbiodiniaceae</taxon>
        <taxon>Durusdinium</taxon>
    </lineage>
</organism>